<dbReference type="SUPFAM" id="SSF46689">
    <property type="entry name" value="Homeodomain-like"/>
    <property type="match status" value="1"/>
</dbReference>
<feature type="domain" description="HTH tetR-type" evidence="3">
    <location>
        <begin position="60"/>
        <end position="119"/>
    </location>
</feature>
<keyword evidence="1 2" id="KW-0238">DNA-binding</keyword>
<accession>Q0S6J0</accession>
<dbReference type="EMBL" id="CP000431">
    <property type="protein sequence ID" value="ABG96846.1"/>
    <property type="molecule type" value="Genomic_DNA"/>
</dbReference>
<protein>
    <submittedName>
        <fullName evidence="4">Possible transcriptional regulator, TetR family protein</fullName>
    </submittedName>
</protein>
<dbReference type="InterPro" id="IPR036271">
    <property type="entry name" value="Tet_transcr_reg_TetR-rel_C_sf"/>
</dbReference>
<sequence length="266" mass="28972">MRLPRVRRNVCVTPCLTKVCETVCPVNSRMGNVCVMPDKVETAASPQGDGRATRWEDHKAERRSRILEAAMDAINEDGPDVGVQQIANRADVPRSVVYRIFTDRGDLDEQLRGRIIERLMTDLAPTLTPEGTVGEAIARAVETYLRWIVEYPRLHQFLGTGSPSRRTTGSRVVTGTKTAIALQLSGLLATVLDSVAGNSDLAESLAFGLVGLVDASVNRWLSNPQSALGSDELAEFLEVSIWQVLHGNLARIGVTIDPSTPVSELQ</sequence>
<dbReference type="GO" id="GO:0000976">
    <property type="term" value="F:transcription cis-regulatory region binding"/>
    <property type="evidence" value="ECO:0007669"/>
    <property type="project" value="TreeGrafter"/>
</dbReference>
<evidence type="ECO:0000256" key="2">
    <source>
        <dbReference type="PROSITE-ProRule" id="PRU00335"/>
    </source>
</evidence>
<dbReference type="GO" id="GO:0003700">
    <property type="term" value="F:DNA-binding transcription factor activity"/>
    <property type="evidence" value="ECO:0007669"/>
    <property type="project" value="TreeGrafter"/>
</dbReference>
<dbReference type="PROSITE" id="PS50977">
    <property type="entry name" value="HTH_TETR_2"/>
    <property type="match status" value="1"/>
</dbReference>
<dbReference type="InterPro" id="IPR009057">
    <property type="entry name" value="Homeodomain-like_sf"/>
</dbReference>
<dbReference type="InterPro" id="IPR001647">
    <property type="entry name" value="HTH_TetR"/>
</dbReference>
<evidence type="ECO:0000256" key="1">
    <source>
        <dbReference type="ARBA" id="ARBA00023125"/>
    </source>
</evidence>
<organism evidence="4 5">
    <name type="scientific">Rhodococcus jostii (strain RHA1)</name>
    <dbReference type="NCBI Taxonomy" id="101510"/>
    <lineage>
        <taxon>Bacteria</taxon>
        <taxon>Bacillati</taxon>
        <taxon>Actinomycetota</taxon>
        <taxon>Actinomycetes</taxon>
        <taxon>Mycobacteriales</taxon>
        <taxon>Nocardiaceae</taxon>
        <taxon>Rhodococcus</taxon>
    </lineage>
</organism>
<dbReference type="eggNOG" id="COG1309">
    <property type="taxonomic scope" value="Bacteria"/>
</dbReference>
<evidence type="ECO:0000313" key="5">
    <source>
        <dbReference type="Proteomes" id="UP000008710"/>
    </source>
</evidence>
<dbReference type="AlphaFoldDB" id="Q0S6J0"/>
<dbReference type="Proteomes" id="UP000008710">
    <property type="component" value="Chromosome"/>
</dbReference>
<dbReference type="PANTHER" id="PTHR30055">
    <property type="entry name" value="HTH-TYPE TRANSCRIPTIONAL REGULATOR RUTR"/>
    <property type="match status" value="1"/>
</dbReference>
<reference evidence="5" key="1">
    <citation type="journal article" date="2006" name="Proc. Natl. Acad. Sci. U.S.A.">
        <title>The complete genome of Rhodococcus sp. RHA1 provides insights into a catabolic powerhouse.</title>
        <authorList>
            <person name="McLeod M.P."/>
            <person name="Warren R.L."/>
            <person name="Hsiao W.W.L."/>
            <person name="Araki N."/>
            <person name="Myhre M."/>
            <person name="Fernandes C."/>
            <person name="Miyazawa D."/>
            <person name="Wong W."/>
            <person name="Lillquist A.L."/>
            <person name="Wang D."/>
            <person name="Dosanjh M."/>
            <person name="Hara H."/>
            <person name="Petrescu A."/>
            <person name="Morin R.D."/>
            <person name="Yang G."/>
            <person name="Stott J.M."/>
            <person name="Schein J.E."/>
            <person name="Shin H."/>
            <person name="Smailus D."/>
            <person name="Siddiqui A.S."/>
            <person name="Marra M.A."/>
            <person name="Jones S.J.M."/>
            <person name="Holt R."/>
            <person name="Brinkman F.S.L."/>
            <person name="Miyauchi K."/>
            <person name="Fukuda M."/>
            <person name="Davies J.E."/>
            <person name="Mohn W.W."/>
            <person name="Eltis L.D."/>
        </authorList>
    </citation>
    <scope>NUCLEOTIDE SEQUENCE [LARGE SCALE GENOMIC DNA]</scope>
    <source>
        <strain evidence="5">RHA1</strain>
    </source>
</reference>
<evidence type="ECO:0000259" key="3">
    <source>
        <dbReference type="PROSITE" id="PS50977"/>
    </source>
</evidence>
<name>Q0S6J0_RHOJR</name>
<dbReference type="PANTHER" id="PTHR30055:SF160">
    <property type="entry name" value="TRANSCRIPTIONAL REGULATORY PROTEIN (PROBABLY ASNC-FAMILY)-RELATED"/>
    <property type="match status" value="1"/>
</dbReference>
<feature type="DNA-binding region" description="H-T-H motif" evidence="2">
    <location>
        <begin position="82"/>
        <end position="101"/>
    </location>
</feature>
<proteinExistence type="predicted"/>
<dbReference type="HOGENOM" id="CLU_069356_11_1_11"/>
<evidence type="ECO:0000313" key="4">
    <source>
        <dbReference type="EMBL" id="ABG96846.1"/>
    </source>
</evidence>
<dbReference type="KEGG" id="rha:RHA1_ro05065"/>
<dbReference type="Gene3D" id="1.10.357.10">
    <property type="entry name" value="Tetracycline Repressor, domain 2"/>
    <property type="match status" value="1"/>
</dbReference>
<dbReference type="SUPFAM" id="SSF48498">
    <property type="entry name" value="Tetracyclin repressor-like, C-terminal domain"/>
    <property type="match status" value="1"/>
</dbReference>
<dbReference type="InterPro" id="IPR050109">
    <property type="entry name" value="HTH-type_TetR-like_transc_reg"/>
</dbReference>
<gene>
    <name evidence="4" type="ordered locus">RHA1_ro05065</name>
</gene>
<dbReference type="Pfam" id="PF00440">
    <property type="entry name" value="TetR_N"/>
    <property type="match status" value="1"/>
</dbReference>